<feature type="transmembrane region" description="Helical" evidence="8">
    <location>
        <begin position="339"/>
        <end position="359"/>
    </location>
</feature>
<keyword evidence="4 8" id="KW-0812">Transmembrane</keyword>
<feature type="transmembrane region" description="Helical" evidence="8">
    <location>
        <begin position="237"/>
        <end position="255"/>
    </location>
</feature>
<dbReference type="Proteomes" id="UP001596012">
    <property type="component" value="Unassembled WGS sequence"/>
</dbReference>
<keyword evidence="5 8" id="KW-1133">Transmembrane helix</keyword>
<feature type="transmembrane region" description="Helical" evidence="8">
    <location>
        <begin position="110"/>
        <end position="133"/>
    </location>
</feature>
<organism evidence="10 11">
    <name type="scientific">Streptomyces xiangluensis</name>
    <dbReference type="NCBI Taxonomy" id="2665720"/>
    <lineage>
        <taxon>Bacteria</taxon>
        <taxon>Bacillati</taxon>
        <taxon>Actinomycetota</taxon>
        <taxon>Actinomycetes</taxon>
        <taxon>Kitasatosporales</taxon>
        <taxon>Streptomycetaceae</taxon>
        <taxon>Streptomyces</taxon>
    </lineage>
</organism>
<keyword evidence="7" id="KW-0046">Antibiotic resistance</keyword>
<evidence type="ECO:0000256" key="5">
    <source>
        <dbReference type="ARBA" id="ARBA00022989"/>
    </source>
</evidence>
<dbReference type="InterPro" id="IPR004638">
    <property type="entry name" value="EmrB-like"/>
</dbReference>
<feature type="transmembrane region" description="Helical" evidence="8">
    <location>
        <begin position="276"/>
        <end position="299"/>
    </location>
</feature>
<evidence type="ECO:0000313" key="10">
    <source>
        <dbReference type="EMBL" id="MFC4467781.1"/>
    </source>
</evidence>
<feature type="transmembrane region" description="Helical" evidence="8">
    <location>
        <begin position="365"/>
        <end position="390"/>
    </location>
</feature>
<evidence type="ECO:0000256" key="8">
    <source>
        <dbReference type="SAM" id="Phobius"/>
    </source>
</evidence>
<feature type="domain" description="Major facilitator superfamily (MFS) profile" evidence="9">
    <location>
        <begin position="18"/>
        <end position="507"/>
    </location>
</feature>
<dbReference type="Pfam" id="PF07690">
    <property type="entry name" value="MFS_1"/>
    <property type="match status" value="1"/>
</dbReference>
<keyword evidence="2" id="KW-0813">Transport</keyword>
<dbReference type="RefSeq" id="WP_386345318.1">
    <property type="nucleotide sequence ID" value="NZ_JBHSFG010000045.1"/>
</dbReference>
<evidence type="ECO:0000256" key="7">
    <source>
        <dbReference type="ARBA" id="ARBA00023251"/>
    </source>
</evidence>
<evidence type="ECO:0000256" key="4">
    <source>
        <dbReference type="ARBA" id="ARBA00022692"/>
    </source>
</evidence>
<comment type="caution">
    <text evidence="10">The sequence shown here is derived from an EMBL/GenBank/DDBJ whole genome shotgun (WGS) entry which is preliminary data.</text>
</comment>
<feature type="transmembrane region" description="Helical" evidence="8">
    <location>
        <begin position="61"/>
        <end position="79"/>
    </location>
</feature>
<protein>
    <submittedName>
        <fullName evidence="10">DHA2 family efflux MFS transporter permease subunit</fullName>
    </submittedName>
</protein>
<feature type="transmembrane region" description="Helical" evidence="8">
    <location>
        <begin position="86"/>
        <end position="104"/>
    </location>
</feature>
<dbReference type="PROSITE" id="PS50850">
    <property type="entry name" value="MFS"/>
    <property type="match status" value="1"/>
</dbReference>
<comment type="subcellular location">
    <subcellularLocation>
        <location evidence="1">Cell membrane</location>
        <topology evidence="1">Multi-pass membrane protein</topology>
    </subcellularLocation>
</comment>
<dbReference type="SUPFAM" id="SSF103473">
    <property type="entry name" value="MFS general substrate transporter"/>
    <property type="match status" value="1"/>
</dbReference>
<name>A0ABV8YU42_9ACTN</name>
<dbReference type="EMBL" id="JBHSFG010000045">
    <property type="protein sequence ID" value="MFC4467781.1"/>
    <property type="molecule type" value="Genomic_DNA"/>
</dbReference>
<evidence type="ECO:0000259" key="9">
    <source>
        <dbReference type="PROSITE" id="PS50850"/>
    </source>
</evidence>
<evidence type="ECO:0000256" key="1">
    <source>
        <dbReference type="ARBA" id="ARBA00004651"/>
    </source>
</evidence>
<gene>
    <name evidence="10" type="ORF">ACFPH6_25180</name>
</gene>
<accession>A0ABV8YU42</accession>
<feature type="transmembrane region" description="Helical" evidence="8">
    <location>
        <begin position="311"/>
        <end position="332"/>
    </location>
</feature>
<evidence type="ECO:0000256" key="3">
    <source>
        <dbReference type="ARBA" id="ARBA00022475"/>
    </source>
</evidence>
<evidence type="ECO:0000256" key="2">
    <source>
        <dbReference type="ARBA" id="ARBA00022448"/>
    </source>
</evidence>
<reference evidence="11" key="1">
    <citation type="journal article" date="2019" name="Int. J. Syst. Evol. Microbiol.">
        <title>The Global Catalogue of Microorganisms (GCM) 10K type strain sequencing project: providing services to taxonomists for standard genome sequencing and annotation.</title>
        <authorList>
            <consortium name="The Broad Institute Genomics Platform"/>
            <consortium name="The Broad Institute Genome Sequencing Center for Infectious Disease"/>
            <person name="Wu L."/>
            <person name="Ma J."/>
        </authorList>
    </citation>
    <scope>NUCLEOTIDE SEQUENCE [LARGE SCALE GENOMIC DNA]</scope>
    <source>
        <strain evidence="11">DT43</strain>
    </source>
</reference>
<feature type="transmembrane region" description="Helical" evidence="8">
    <location>
        <begin position="173"/>
        <end position="194"/>
    </location>
</feature>
<feature type="transmembrane region" description="Helical" evidence="8">
    <location>
        <begin position="206"/>
        <end position="225"/>
    </location>
</feature>
<sequence>MQPSTAPPDASAPASTRKSAVLAVMCLALAVVVGMLASLLVAVPDMARDLRATESQLQWIMNAYGVAFAGLLLLGGALGDRWGRKGVLLAGLAVFTLASAAVLWTDDVNLMIGLRGLAGVGAALVMPMTLSIITTVYPPEERGRAVGIWSGVSFGSALLAVLLAGALLEAYSWRSVFLANAVLGALALVAAAVLAPTSRSAASAPLDVGGALLSVVGVGALVFGIVEGPELGWSDGAVLTGFSVGAAGLIAFVLWEVRTAHPLLDVKVFRLRGVAAGSLVITAESLAMFGFFFLGLQYLQQILGYSPLQSGLALVTMAVGAMVFSPVAPGFARRYGMRAVMGLGMALIAAGLGLLAATADGGRLWPFLAGTSVLGAGIAFAATPATAAIVAALPPAKQGVASALNDLTRELGGVLGIAVLGSVFNTTYRSDVGDAVGGMPDEAADAARDSLAGALRVASEFGGRPGAQLADAAREAFNSGMTNALLGGIAVVVFGAAAAVALLPRQARPRSEASGAKDPRATSL</sequence>
<dbReference type="InterPro" id="IPR020846">
    <property type="entry name" value="MFS_dom"/>
</dbReference>
<dbReference type="InterPro" id="IPR036259">
    <property type="entry name" value="MFS_trans_sf"/>
</dbReference>
<keyword evidence="3" id="KW-1003">Cell membrane</keyword>
<evidence type="ECO:0000256" key="6">
    <source>
        <dbReference type="ARBA" id="ARBA00023136"/>
    </source>
</evidence>
<keyword evidence="11" id="KW-1185">Reference proteome</keyword>
<feature type="transmembrane region" description="Helical" evidence="8">
    <location>
        <begin position="20"/>
        <end position="41"/>
    </location>
</feature>
<dbReference type="Gene3D" id="1.20.1720.10">
    <property type="entry name" value="Multidrug resistance protein D"/>
    <property type="match status" value="1"/>
</dbReference>
<dbReference type="PANTHER" id="PTHR42718:SF42">
    <property type="entry name" value="EXPORT PROTEIN"/>
    <property type="match status" value="1"/>
</dbReference>
<proteinExistence type="predicted"/>
<feature type="transmembrane region" description="Helical" evidence="8">
    <location>
        <begin position="484"/>
        <end position="503"/>
    </location>
</feature>
<keyword evidence="6 8" id="KW-0472">Membrane</keyword>
<feature type="transmembrane region" description="Helical" evidence="8">
    <location>
        <begin position="145"/>
        <end position="167"/>
    </location>
</feature>
<dbReference type="InterPro" id="IPR011701">
    <property type="entry name" value="MFS"/>
</dbReference>
<feature type="transmembrane region" description="Helical" evidence="8">
    <location>
        <begin position="411"/>
        <end position="428"/>
    </location>
</feature>
<dbReference type="NCBIfam" id="TIGR00711">
    <property type="entry name" value="efflux_EmrB"/>
    <property type="match status" value="1"/>
</dbReference>
<dbReference type="Gene3D" id="1.20.1250.20">
    <property type="entry name" value="MFS general substrate transporter like domains"/>
    <property type="match status" value="1"/>
</dbReference>
<evidence type="ECO:0000313" key="11">
    <source>
        <dbReference type="Proteomes" id="UP001596012"/>
    </source>
</evidence>
<dbReference type="PANTHER" id="PTHR42718">
    <property type="entry name" value="MAJOR FACILITATOR SUPERFAMILY MULTIDRUG TRANSPORTER MFSC"/>
    <property type="match status" value="1"/>
</dbReference>
<dbReference type="CDD" id="cd17321">
    <property type="entry name" value="MFS_MMR_MDR_like"/>
    <property type="match status" value="1"/>
</dbReference>